<dbReference type="Proteomes" id="UP000515847">
    <property type="component" value="Chromosome"/>
</dbReference>
<evidence type="ECO:0000313" key="2">
    <source>
        <dbReference type="EMBL" id="QNB45564.1"/>
    </source>
</evidence>
<gene>
    <name evidence="2" type="ORF">BR63_04065</name>
</gene>
<organism evidence="2 3">
    <name type="scientific">Thermanaerosceptrum fracticalcis</name>
    <dbReference type="NCBI Taxonomy" id="1712410"/>
    <lineage>
        <taxon>Bacteria</taxon>
        <taxon>Bacillati</taxon>
        <taxon>Bacillota</taxon>
        <taxon>Clostridia</taxon>
        <taxon>Eubacteriales</taxon>
        <taxon>Peptococcaceae</taxon>
        <taxon>Thermanaerosceptrum</taxon>
    </lineage>
</organism>
<evidence type="ECO:0000256" key="1">
    <source>
        <dbReference type="SAM" id="MobiDB-lite"/>
    </source>
</evidence>
<dbReference type="EMBL" id="CP045798">
    <property type="protein sequence ID" value="QNB45564.1"/>
    <property type="molecule type" value="Genomic_DNA"/>
</dbReference>
<dbReference type="AlphaFoldDB" id="A0A7G6E0G0"/>
<proteinExistence type="predicted"/>
<protein>
    <submittedName>
        <fullName evidence="2">Uncharacterized protein</fullName>
    </submittedName>
</protein>
<dbReference type="KEGG" id="tfr:BR63_04065"/>
<sequence>MVLITITRWKRKLLALLVCVCLLVGLGLGLNWYLTPKDNATVAPSDNLQKDVTTQPVKVQGQPANSNSPTKNANPATTVPKK</sequence>
<name>A0A7G6E0G0_THEFR</name>
<reference evidence="2 3" key="1">
    <citation type="journal article" date="2019" name="Front. Microbiol.">
        <title>Thermoanaerosceptrum fracticalcis gen. nov. sp. nov., a Novel Fumarate-Fermenting Microorganism From a Deep Fractured Carbonate Aquifer of the US Great Basin.</title>
        <authorList>
            <person name="Hamilton-Brehm S.D."/>
            <person name="Stewart L.E."/>
            <person name="Zavarin M."/>
            <person name="Caldwell M."/>
            <person name="Lawson P.A."/>
            <person name="Onstott T.C."/>
            <person name="Grzymski J."/>
            <person name="Neveux I."/>
            <person name="Lollar B.S."/>
            <person name="Russell C.E."/>
            <person name="Moser D.P."/>
        </authorList>
    </citation>
    <scope>NUCLEOTIDE SEQUENCE [LARGE SCALE GENOMIC DNA]</scope>
    <source>
        <strain evidence="2 3">DRI-13</strain>
    </source>
</reference>
<feature type="region of interest" description="Disordered" evidence="1">
    <location>
        <begin position="44"/>
        <end position="82"/>
    </location>
</feature>
<keyword evidence="3" id="KW-1185">Reference proteome</keyword>
<evidence type="ECO:0000313" key="3">
    <source>
        <dbReference type="Proteomes" id="UP000515847"/>
    </source>
</evidence>
<accession>A0A7G6E0G0</accession>
<dbReference type="RefSeq" id="WP_034421435.1">
    <property type="nucleotide sequence ID" value="NZ_CP045798.1"/>
</dbReference>